<evidence type="ECO:0000313" key="2">
    <source>
        <dbReference type="EMBL" id="KAF3610650.1"/>
    </source>
</evidence>
<protein>
    <submittedName>
        <fullName evidence="2">Uncharacterized protein</fullName>
    </submittedName>
</protein>
<feature type="compositionally biased region" description="Basic and acidic residues" evidence="1">
    <location>
        <begin position="16"/>
        <end position="28"/>
    </location>
</feature>
<feature type="region of interest" description="Disordered" evidence="1">
    <location>
        <begin position="15"/>
        <end position="43"/>
    </location>
</feature>
<comment type="caution">
    <text evidence="2">The sequence shown here is derived from an EMBL/GenBank/DDBJ whole genome shotgun (WGS) entry which is preliminary data.</text>
</comment>
<accession>A0ABQ7F4V7</accession>
<dbReference type="EMBL" id="QGKV02000297">
    <property type="protein sequence ID" value="KAF3610650.1"/>
    <property type="molecule type" value="Genomic_DNA"/>
</dbReference>
<dbReference type="Proteomes" id="UP000266723">
    <property type="component" value="Unassembled WGS sequence"/>
</dbReference>
<evidence type="ECO:0000313" key="3">
    <source>
        <dbReference type="Proteomes" id="UP000266723"/>
    </source>
</evidence>
<proteinExistence type="predicted"/>
<organism evidence="2 3">
    <name type="scientific">Brassica cretica</name>
    <name type="common">Mustard</name>
    <dbReference type="NCBI Taxonomy" id="69181"/>
    <lineage>
        <taxon>Eukaryota</taxon>
        <taxon>Viridiplantae</taxon>
        <taxon>Streptophyta</taxon>
        <taxon>Embryophyta</taxon>
        <taxon>Tracheophyta</taxon>
        <taxon>Spermatophyta</taxon>
        <taxon>Magnoliopsida</taxon>
        <taxon>eudicotyledons</taxon>
        <taxon>Gunneridae</taxon>
        <taxon>Pentapetalae</taxon>
        <taxon>rosids</taxon>
        <taxon>malvids</taxon>
        <taxon>Brassicales</taxon>
        <taxon>Brassicaceae</taxon>
        <taxon>Brassiceae</taxon>
        <taxon>Brassica</taxon>
    </lineage>
</organism>
<evidence type="ECO:0000256" key="1">
    <source>
        <dbReference type="SAM" id="MobiDB-lite"/>
    </source>
</evidence>
<name>A0ABQ7F4V7_BRACR</name>
<keyword evidence="3" id="KW-1185">Reference proteome</keyword>
<reference evidence="2 3" key="1">
    <citation type="journal article" date="2020" name="BMC Genomics">
        <title>Intraspecific diversification of the crop wild relative Brassica cretica Lam. using demographic model selection.</title>
        <authorList>
            <person name="Kioukis A."/>
            <person name="Michalopoulou V.A."/>
            <person name="Briers L."/>
            <person name="Pirintsos S."/>
            <person name="Studholme D.J."/>
            <person name="Pavlidis P."/>
            <person name="Sarris P.F."/>
        </authorList>
    </citation>
    <scope>NUCLEOTIDE SEQUENCE [LARGE SCALE GENOMIC DNA]</scope>
    <source>
        <strain evidence="3">cv. PFS-1207/04</strain>
    </source>
</reference>
<sequence>MRKRPPEHLYLSLTHEGGETREGVDKTHFHLRPPSKPSNVITVHATPSSPPTIILKTCFNKNYTLWTLMSLCSEVQALHGAAFNGEYCFALTKIGSFSGMLRGKSIPEGSNPICG</sequence>
<gene>
    <name evidence="2" type="ORF">DY000_02050679</name>
</gene>